<organism evidence="4 5">
    <name type="scientific">Arachnia propionica</name>
    <dbReference type="NCBI Taxonomy" id="1750"/>
    <lineage>
        <taxon>Bacteria</taxon>
        <taxon>Bacillati</taxon>
        <taxon>Actinomycetota</taxon>
        <taxon>Actinomycetes</taxon>
        <taxon>Propionibacteriales</taxon>
        <taxon>Propionibacteriaceae</taxon>
        <taxon>Arachnia</taxon>
    </lineage>
</organism>
<name>A0A3P1T4B4_9ACTN</name>
<dbReference type="Pfam" id="PF18082">
    <property type="entry name" value="NAT_N"/>
    <property type="match status" value="1"/>
</dbReference>
<sequence length="302" mass="33959">MNRADLAGLGFRDEDAARCRELIDSLPRHPERLARVAALAEQLRARIGRFHDDDLPVRDDNGTASFEEGLVTLLALIAVAQDVHDFLTARGLPDDLAWATLADLGQQVHVFKEVFGFLGLRAQTWCVANFSGRHLWLGRLQYTLEQDDVPFVGVHIPETGPLTPDLVDASLDAARVLVPRLFPEHPAQEFRLTSWLLDPLVIDALPPESNLARFARRFKIIDDGEPDPRDAFFFVFHTELRLQPVDLSGLPRDSSLQRAVLDVPVEQLRVPTGRLWETGQTSGRSGDRIRPTATQHTRHRKE</sequence>
<feature type="domain" description="GNAT-like C-terminal" evidence="3">
    <location>
        <begin position="136"/>
        <end position="262"/>
    </location>
</feature>
<evidence type="ECO:0008006" key="6">
    <source>
        <dbReference type="Google" id="ProtNLM"/>
    </source>
</evidence>
<protein>
    <recommendedName>
        <fullName evidence="6">DUF5596 domain-containing protein</fullName>
    </recommendedName>
</protein>
<dbReference type="AlphaFoldDB" id="A0A3P1T4B4"/>
<dbReference type="InterPro" id="IPR041273">
    <property type="entry name" value="NAT_N"/>
</dbReference>
<dbReference type="Proteomes" id="UP000280819">
    <property type="component" value="Unassembled WGS sequence"/>
</dbReference>
<dbReference type="Gene3D" id="3.40.630.120">
    <property type="match status" value="1"/>
</dbReference>
<feature type="region of interest" description="Disordered" evidence="1">
    <location>
        <begin position="274"/>
        <end position="302"/>
    </location>
</feature>
<dbReference type="InterPro" id="IPR041644">
    <property type="entry name" value="GNAT_C"/>
</dbReference>
<feature type="domain" description="N-acyltransferase N-terminal" evidence="2">
    <location>
        <begin position="6"/>
        <end position="132"/>
    </location>
</feature>
<evidence type="ECO:0000313" key="5">
    <source>
        <dbReference type="Proteomes" id="UP000280819"/>
    </source>
</evidence>
<evidence type="ECO:0000256" key="1">
    <source>
        <dbReference type="SAM" id="MobiDB-lite"/>
    </source>
</evidence>
<gene>
    <name evidence="4" type="ORF">EII34_11285</name>
</gene>
<proteinExistence type="predicted"/>
<comment type="caution">
    <text evidence="4">The sequence shown here is derived from an EMBL/GenBank/DDBJ whole genome shotgun (WGS) entry which is preliminary data.</text>
</comment>
<evidence type="ECO:0000313" key="4">
    <source>
        <dbReference type="EMBL" id="RRD04180.1"/>
    </source>
</evidence>
<accession>A0A3P1T4B4</accession>
<dbReference type="RefSeq" id="WP_124845263.1">
    <property type="nucleotide sequence ID" value="NZ_RQZG01000013.1"/>
</dbReference>
<reference evidence="4 5" key="1">
    <citation type="submission" date="2018-11" db="EMBL/GenBank/DDBJ databases">
        <title>Genomes From Bacteria Associated with the Canine Oral Cavity: a Test Case for Automated Genome-Based Taxonomic Assignment.</title>
        <authorList>
            <person name="Coil D.A."/>
            <person name="Jospin G."/>
            <person name="Darling A.E."/>
            <person name="Wallis C."/>
            <person name="Davis I.J."/>
            <person name="Harris S."/>
            <person name="Eisen J.A."/>
            <person name="Holcombe L.J."/>
            <person name="O'Flynn C."/>
        </authorList>
    </citation>
    <scope>NUCLEOTIDE SEQUENCE [LARGE SCALE GENOMIC DNA]</scope>
    <source>
        <strain evidence="4 5">OH887_COT-365</strain>
    </source>
</reference>
<evidence type="ECO:0000259" key="3">
    <source>
        <dbReference type="Pfam" id="PF18164"/>
    </source>
</evidence>
<dbReference type="Pfam" id="PF18164">
    <property type="entry name" value="GNAT_C"/>
    <property type="match status" value="1"/>
</dbReference>
<evidence type="ECO:0000259" key="2">
    <source>
        <dbReference type="Pfam" id="PF18082"/>
    </source>
</evidence>
<dbReference type="EMBL" id="RQZG01000013">
    <property type="protein sequence ID" value="RRD04180.1"/>
    <property type="molecule type" value="Genomic_DNA"/>
</dbReference>